<evidence type="ECO:0000256" key="2">
    <source>
        <dbReference type="SAM" id="Phobius"/>
    </source>
</evidence>
<keyword evidence="2" id="KW-0472">Membrane</keyword>
<evidence type="ECO:0000259" key="3">
    <source>
        <dbReference type="Pfam" id="PF24800"/>
    </source>
</evidence>
<feature type="transmembrane region" description="Helical" evidence="2">
    <location>
        <begin position="6"/>
        <end position="27"/>
    </location>
</feature>
<feature type="transmembrane region" description="Helical" evidence="2">
    <location>
        <begin position="111"/>
        <end position="130"/>
    </location>
</feature>
<dbReference type="Pfam" id="PF24800">
    <property type="entry name" value="DUF7702"/>
    <property type="match status" value="1"/>
</dbReference>
<feature type="transmembrane region" description="Helical" evidence="2">
    <location>
        <begin position="150"/>
        <end position="168"/>
    </location>
</feature>
<reference evidence="4" key="1">
    <citation type="submission" date="2021-08" db="EMBL/GenBank/DDBJ databases">
        <title>Global Aspergillus fumigatus from environmental and clinical sources.</title>
        <authorList>
            <person name="Barber A."/>
            <person name="Sae-Ong T."/>
        </authorList>
    </citation>
    <scope>NUCLEOTIDE SEQUENCE</scope>
    <source>
        <strain evidence="4">NRZ-2016-071</strain>
    </source>
</reference>
<dbReference type="EMBL" id="JAIBSC010000062">
    <property type="protein sequence ID" value="KAH1902069.1"/>
    <property type="molecule type" value="Genomic_DNA"/>
</dbReference>
<feature type="transmembrane region" description="Helical" evidence="2">
    <location>
        <begin position="180"/>
        <end position="201"/>
    </location>
</feature>
<organism evidence="4 5">
    <name type="scientific">Aspergillus fumigatus</name>
    <name type="common">Neosartorya fumigata</name>
    <dbReference type="NCBI Taxonomy" id="746128"/>
    <lineage>
        <taxon>Eukaryota</taxon>
        <taxon>Fungi</taxon>
        <taxon>Dikarya</taxon>
        <taxon>Ascomycota</taxon>
        <taxon>Pezizomycotina</taxon>
        <taxon>Eurotiomycetes</taxon>
        <taxon>Eurotiomycetidae</taxon>
        <taxon>Eurotiales</taxon>
        <taxon>Aspergillaceae</taxon>
        <taxon>Aspergillus</taxon>
        <taxon>Aspergillus subgen. Fumigati</taxon>
    </lineage>
</organism>
<dbReference type="InterPro" id="IPR056119">
    <property type="entry name" value="DUF7702"/>
</dbReference>
<sequence>MLTDHSKVAIAQIVFYVPAIVAAAVLLFHRHGRPRQAWIILQIFCLIRVACGIVTIVYENNPTNVGLYIAALILLTAGLLPLIAATLGLLRIIISYESKNKNKGLQMPMGVSRFLFIAGIALVIAGGSLAGNYTDADSVNTGRTLTKAGYIVVAVFMAGLVLIQGQFWRQYASLSRASQTVLKGMGLAVPFIVVRIAWLFLSIYHPDDKRWSNLSGDIGAFVVMTALMEYIVVCIYIGTGFMIPATKGVTRTGDRGLELEHEPAGEGSSQYGKLHSLERA</sequence>
<accession>A0A9P8NEK7</accession>
<dbReference type="PANTHER" id="PTHR42109:SF2">
    <property type="entry name" value="INTEGRAL MEMBRANE PROTEIN"/>
    <property type="match status" value="1"/>
</dbReference>
<evidence type="ECO:0000256" key="1">
    <source>
        <dbReference type="SAM" id="MobiDB-lite"/>
    </source>
</evidence>
<evidence type="ECO:0000313" key="4">
    <source>
        <dbReference type="EMBL" id="KAH1902069.1"/>
    </source>
</evidence>
<proteinExistence type="predicted"/>
<feature type="domain" description="DUF7702" evidence="3">
    <location>
        <begin position="2"/>
        <end position="243"/>
    </location>
</feature>
<gene>
    <name evidence="4" type="ORF">KXV57_007653</name>
</gene>
<name>A0A9P8NEK7_ASPFM</name>
<feature type="transmembrane region" description="Helical" evidence="2">
    <location>
        <begin position="39"/>
        <end position="59"/>
    </location>
</feature>
<dbReference type="Proteomes" id="UP000813423">
    <property type="component" value="Unassembled WGS sequence"/>
</dbReference>
<feature type="region of interest" description="Disordered" evidence="1">
    <location>
        <begin position="259"/>
        <end position="280"/>
    </location>
</feature>
<comment type="caution">
    <text evidence="4">The sequence shown here is derived from an EMBL/GenBank/DDBJ whole genome shotgun (WGS) entry which is preliminary data.</text>
</comment>
<feature type="transmembrane region" description="Helical" evidence="2">
    <location>
        <begin position="65"/>
        <end position="90"/>
    </location>
</feature>
<dbReference type="AlphaFoldDB" id="A0A9P8NEK7"/>
<dbReference type="OMA" id="RIAWLFL"/>
<protein>
    <recommendedName>
        <fullName evidence="3">DUF7702 domain-containing protein</fullName>
    </recommendedName>
</protein>
<dbReference type="PANTHER" id="PTHR42109">
    <property type="entry name" value="UNPLACED GENOMIC SCAFFOLD UM_SCAF_CONTIG_1.265, WHOLE GENOME SHOTGUN SEQUENCE"/>
    <property type="match status" value="1"/>
</dbReference>
<evidence type="ECO:0000313" key="5">
    <source>
        <dbReference type="Proteomes" id="UP000813423"/>
    </source>
</evidence>
<feature type="transmembrane region" description="Helical" evidence="2">
    <location>
        <begin position="221"/>
        <end position="243"/>
    </location>
</feature>
<keyword evidence="2" id="KW-1133">Transmembrane helix</keyword>
<keyword evidence="2" id="KW-0812">Transmembrane</keyword>